<evidence type="ECO:0000256" key="3">
    <source>
        <dbReference type="ARBA" id="ARBA00013014"/>
    </source>
</evidence>
<keyword evidence="14" id="KW-1185">Reference proteome</keyword>
<dbReference type="Gene3D" id="3.40.50.720">
    <property type="entry name" value="NAD(P)-binding Rossmann-like Domain"/>
    <property type="match status" value="1"/>
</dbReference>
<dbReference type="PANTHER" id="PTHR43765">
    <property type="entry name" value="2-DEHYDROPANTOATE 2-REDUCTASE-RELATED"/>
    <property type="match status" value="1"/>
</dbReference>
<dbReference type="InterPro" id="IPR013332">
    <property type="entry name" value="KPR_N"/>
</dbReference>
<accession>A0A2S9K838</accession>
<dbReference type="Gene3D" id="1.10.1040.10">
    <property type="entry name" value="N-(1-d-carboxylethyl)-l-norvaline Dehydrogenase, domain 2"/>
    <property type="match status" value="1"/>
</dbReference>
<comment type="function">
    <text evidence="10">Catalyzes the NADPH-dependent reduction of ketopantoate into pantoic acid.</text>
</comment>
<comment type="pathway">
    <text evidence="1 10">Cofactor biosynthesis; (R)-pantothenate biosynthesis; (R)-pantoate from 3-methyl-2-oxobutanoate: step 2/2.</text>
</comment>
<proteinExistence type="inferred from homology"/>
<dbReference type="Pfam" id="PF08546">
    <property type="entry name" value="ApbA_C"/>
    <property type="match status" value="1"/>
</dbReference>
<dbReference type="EMBL" id="PVLQ01000012">
    <property type="protein sequence ID" value="PRD66545.1"/>
    <property type="molecule type" value="Genomic_DNA"/>
</dbReference>
<feature type="domain" description="Ketopantoate reductase C-terminal" evidence="12">
    <location>
        <begin position="171"/>
        <end position="294"/>
    </location>
</feature>
<evidence type="ECO:0000259" key="12">
    <source>
        <dbReference type="Pfam" id="PF08546"/>
    </source>
</evidence>
<keyword evidence="7 10" id="KW-0560">Oxidoreductase</keyword>
<evidence type="ECO:0000256" key="10">
    <source>
        <dbReference type="RuleBase" id="RU362068"/>
    </source>
</evidence>
<feature type="domain" description="Ketopantoate reductase N-terminal" evidence="11">
    <location>
        <begin position="3"/>
        <end position="149"/>
    </location>
</feature>
<evidence type="ECO:0000256" key="6">
    <source>
        <dbReference type="ARBA" id="ARBA00022857"/>
    </source>
</evidence>
<dbReference type="NCBIfam" id="TIGR00745">
    <property type="entry name" value="apbA_panE"/>
    <property type="match status" value="1"/>
</dbReference>
<dbReference type="GO" id="GO:0005737">
    <property type="term" value="C:cytoplasm"/>
    <property type="evidence" value="ECO:0007669"/>
    <property type="project" value="TreeGrafter"/>
</dbReference>
<evidence type="ECO:0000256" key="5">
    <source>
        <dbReference type="ARBA" id="ARBA00022655"/>
    </source>
</evidence>
<dbReference type="Pfam" id="PF02558">
    <property type="entry name" value="ApbA"/>
    <property type="match status" value="1"/>
</dbReference>
<comment type="caution">
    <text evidence="13">The sequence shown here is derived from an EMBL/GenBank/DDBJ whole genome shotgun (WGS) entry which is preliminary data.</text>
</comment>
<dbReference type="InterPro" id="IPR036291">
    <property type="entry name" value="NAD(P)-bd_dom_sf"/>
</dbReference>
<dbReference type="OrthoDB" id="8555723at2"/>
<sequence>MRIAIMGAGAVGSYYGGLLARAGHAVTLIGRAPHVAAVLRDGLRLQTLAFDESVPMHASVDPAAVAGADWVLCCVKSGDTEAAAAALRPHLAPGVLLLSLQNGMDNADRLQALLPQQRVRPVLVYAAVELAGPGHLRHHGRGELVLGAGPDSAATASLFAAAGVPVQVLPDLRAAQWSKLVVNCAYNALSAISRLPYGRMIRGPGIEATMREAVAECLAVASAEGVTLPADLWQQVRALADAMPTQQSSTAQDLARGRRSEIDQLNGWLVRRGEALGVPTPVNRTLHGLVKLLEDPPGEPPLA</sequence>
<evidence type="ECO:0000313" key="13">
    <source>
        <dbReference type="EMBL" id="PRD66545.1"/>
    </source>
</evidence>
<gene>
    <name evidence="13" type="ORF">C6P64_04515</name>
</gene>
<dbReference type="InterPro" id="IPR013328">
    <property type="entry name" value="6PGD_dom2"/>
</dbReference>
<keyword evidence="5 10" id="KW-0566">Pantothenate biosynthesis</keyword>
<evidence type="ECO:0000256" key="9">
    <source>
        <dbReference type="ARBA" id="ARBA00048793"/>
    </source>
</evidence>
<dbReference type="RefSeq" id="WP_105747385.1">
    <property type="nucleotide sequence ID" value="NZ_PVLQ01000012.1"/>
</dbReference>
<protein>
    <recommendedName>
        <fullName evidence="4 10">2-dehydropantoate 2-reductase</fullName>
        <ecNumber evidence="3 10">1.1.1.169</ecNumber>
    </recommendedName>
    <alternativeName>
        <fullName evidence="8 10">Ketopantoate reductase</fullName>
    </alternativeName>
</protein>
<evidence type="ECO:0000313" key="14">
    <source>
        <dbReference type="Proteomes" id="UP000238589"/>
    </source>
</evidence>
<name>A0A2S9K838_9BURK</name>
<dbReference type="PANTHER" id="PTHR43765:SF2">
    <property type="entry name" value="2-DEHYDROPANTOATE 2-REDUCTASE"/>
    <property type="match status" value="1"/>
</dbReference>
<dbReference type="GO" id="GO:0015940">
    <property type="term" value="P:pantothenate biosynthetic process"/>
    <property type="evidence" value="ECO:0007669"/>
    <property type="project" value="UniProtKB-UniPathway"/>
</dbReference>
<dbReference type="SUPFAM" id="SSF48179">
    <property type="entry name" value="6-phosphogluconate dehydrogenase C-terminal domain-like"/>
    <property type="match status" value="1"/>
</dbReference>
<reference evidence="13 14" key="1">
    <citation type="submission" date="2018-03" db="EMBL/GenBank/DDBJ databases">
        <title>Comparative genomics illustrates the genes involved in a hyperalkaliphilic mechanisms of Serpentinomonas isolated from highly-alkaline calcium-rich serpentinized springs.</title>
        <authorList>
            <person name="Suzuki S."/>
            <person name="Ishii S."/>
            <person name="Walworth N."/>
            <person name="Bird L."/>
            <person name="Kuenen J.G."/>
            <person name="Nealson K.H."/>
        </authorList>
    </citation>
    <scope>NUCLEOTIDE SEQUENCE [LARGE SCALE GENOMIC DNA]</scope>
    <source>
        <strain evidence="13 14">P1</strain>
    </source>
</reference>
<dbReference type="AlphaFoldDB" id="A0A2S9K838"/>
<dbReference type="SUPFAM" id="SSF51735">
    <property type="entry name" value="NAD(P)-binding Rossmann-fold domains"/>
    <property type="match status" value="1"/>
</dbReference>
<evidence type="ECO:0000256" key="1">
    <source>
        <dbReference type="ARBA" id="ARBA00004994"/>
    </source>
</evidence>
<comment type="similarity">
    <text evidence="2 10">Belongs to the ketopantoate reductase family.</text>
</comment>
<evidence type="ECO:0000256" key="4">
    <source>
        <dbReference type="ARBA" id="ARBA00019465"/>
    </source>
</evidence>
<dbReference type="GO" id="GO:0008677">
    <property type="term" value="F:2-dehydropantoate 2-reductase activity"/>
    <property type="evidence" value="ECO:0007669"/>
    <property type="project" value="UniProtKB-EC"/>
</dbReference>
<dbReference type="InterPro" id="IPR013752">
    <property type="entry name" value="KPA_reductase"/>
</dbReference>
<comment type="catalytic activity">
    <reaction evidence="9 10">
        <text>(R)-pantoate + NADP(+) = 2-dehydropantoate + NADPH + H(+)</text>
        <dbReference type="Rhea" id="RHEA:16233"/>
        <dbReference type="ChEBI" id="CHEBI:11561"/>
        <dbReference type="ChEBI" id="CHEBI:15378"/>
        <dbReference type="ChEBI" id="CHEBI:15980"/>
        <dbReference type="ChEBI" id="CHEBI:57783"/>
        <dbReference type="ChEBI" id="CHEBI:58349"/>
        <dbReference type="EC" id="1.1.1.169"/>
    </reaction>
</comment>
<dbReference type="InterPro" id="IPR050838">
    <property type="entry name" value="Ketopantoate_reductase"/>
</dbReference>
<keyword evidence="6 10" id="KW-0521">NADP</keyword>
<dbReference type="InterPro" id="IPR008927">
    <property type="entry name" value="6-PGluconate_DH-like_C_sf"/>
</dbReference>
<evidence type="ECO:0000256" key="2">
    <source>
        <dbReference type="ARBA" id="ARBA00007870"/>
    </source>
</evidence>
<evidence type="ECO:0000256" key="8">
    <source>
        <dbReference type="ARBA" id="ARBA00032024"/>
    </source>
</evidence>
<dbReference type="UniPathway" id="UPA00028">
    <property type="reaction ID" value="UER00004"/>
</dbReference>
<evidence type="ECO:0000259" key="11">
    <source>
        <dbReference type="Pfam" id="PF02558"/>
    </source>
</evidence>
<dbReference type="EC" id="1.1.1.169" evidence="3 10"/>
<dbReference type="InterPro" id="IPR003710">
    <property type="entry name" value="ApbA"/>
</dbReference>
<dbReference type="Proteomes" id="UP000238589">
    <property type="component" value="Unassembled WGS sequence"/>
</dbReference>
<organism evidence="13 14">
    <name type="scientific">Malikia granosa</name>
    <dbReference type="NCBI Taxonomy" id="263067"/>
    <lineage>
        <taxon>Bacteria</taxon>
        <taxon>Pseudomonadati</taxon>
        <taxon>Pseudomonadota</taxon>
        <taxon>Betaproteobacteria</taxon>
        <taxon>Burkholderiales</taxon>
        <taxon>Comamonadaceae</taxon>
        <taxon>Malikia</taxon>
    </lineage>
</organism>
<evidence type="ECO:0000256" key="7">
    <source>
        <dbReference type="ARBA" id="ARBA00023002"/>
    </source>
</evidence>
<dbReference type="FunFam" id="1.10.1040.10:FF:000017">
    <property type="entry name" value="2-dehydropantoate 2-reductase"/>
    <property type="match status" value="1"/>
</dbReference>
<dbReference type="GO" id="GO:0050661">
    <property type="term" value="F:NADP binding"/>
    <property type="evidence" value="ECO:0007669"/>
    <property type="project" value="TreeGrafter"/>
</dbReference>